<gene>
    <name evidence="2" type="ORF">BED47_12045</name>
</gene>
<keyword evidence="1" id="KW-0812">Transmembrane</keyword>
<evidence type="ECO:0000313" key="2">
    <source>
        <dbReference type="EMBL" id="ODG90596.1"/>
    </source>
</evidence>
<dbReference type="GO" id="GO:0016787">
    <property type="term" value="F:hydrolase activity"/>
    <property type="evidence" value="ECO:0007669"/>
    <property type="project" value="UniProtKB-KW"/>
</dbReference>
<dbReference type="Pfam" id="PF12669">
    <property type="entry name" value="FeoB_associated"/>
    <property type="match status" value="1"/>
</dbReference>
<name>A0ABX2ZN11_9BACI</name>
<organism evidence="2 3">
    <name type="scientific">Gottfriedia luciferensis</name>
    <dbReference type="NCBI Taxonomy" id="178774"/>
    <lineage>
        <taxon>Bacteria</taxon>
        <taxon>Bacillati</taxon>
        <taxon>Bacillota</taxon>
        <taxon>Bacilli</taxon>
        <taxon>Bacillales</taxon>
        <taxon>Bacillaceae</taxon>
        <taxon>Gottfriedia</taxon>
    </lineage>
</organism>
<dbReference type="RefSeq" id="WP_025568315.1">
    <property type="nucleotide sequence ID" value="NZ_MDKC01000034.1"/>
</dbReference>
<dbReference type="EMBL" id="MDKC01000034">
    <property type="protein sequence ID" value="ODG90596.1"/>
    <property type="molecule type" value="Genomic_DNA"/>
</dbReference>
<keyword evidence="2" id="KW-0378">Hydrolase</keyword>
<keyword evidence="1" id="KW-1133">Transmembrane helix</keyword>
<proteinExistence type="predicted"/>
<accession>A0ABX2ZN11</accession>
<evidence type="ECO:0000256" key="1">
    <source>
        <dbReference type="SAM" id="Phobius"/>
    </source>
</evidence>
<feature type="transmembrane region" description="Helical" evidence="1">
    <location>
        <begin position="6"/>
        <end position="23"/>
    </location>
</feature>
<sequence>MIVNIIIGALIFGYAGWTLLRYIKKTKKGKCGSCSIAKTCSSNCDTNYSK</sequence>
<keyword evidence="3" id="KW-1185">Reference proteome</keyword>
<evidence type="ECO:0000313" key="3">
    <source>
        <dbReference type="Proteomes" id="UP000094580"/>
    </source>
</evidence>
<protein>
    <submittedName>
        <fullName evidence="2">Hydrolase</fullName>
    </submittedName>
</protein>
<dbReference type="Proteomes" id="UP000094580">
    <property type="component" value="Unassembled WGS sequence"/>
</dbReference>
<keyword evidence="1" id="KW-0472">Membrane</keyword>
<comment type="caution">
    <text evidence="2">The sequence shown here is derived from an EMBL/GenBank/DDBJ whole genome shotgun (WGS) entry which is preliminary data.</text>
</comment>
<reference evidence="2 3" key="1">
    <citation type="submission" date="2016-07" db="EMBL/GenBank/DDBJ databases">
        <authorList>
            <person name="Townsley L."/>
            <person name="Shank E.A."/>
        </authorList>
    </citation>
    <scope>NUCLEOTIDE SEQUENCE [LARGE SCALE GENOMIC DNA]</scope>
    <source>
        <strain evidence="2 3">CH01</strain>
    </source>
</reference>